<sequence length="82" mass="9707">MPRRIIGSVRRDRGRTRDRDGNGETTSSEESSGHTRSMEKERGRDRDREREGGWDIHIDVVKTIEVEEEHIEEELRDYDAHM</sequence>
<evidence type="ECO:0000313" key="3">
    <source>
        <dbReference type="Proteomes" id="UP000322873"/>
    </source>
</evidence>
<proteinExistence type="predicted"/>
<keyword evidence="3" id="KW-1185">Reference proteome</keyword>
<dbReference type="AlphaFoldDB" id="A0A5M9JR42"/>
<organism evidence="2 3">
    <name type="scientific">Monilinia fructicola</name>
    <name type="common">Brown rot fungus</name>
    <name type="synonym">Ciboria fructicola</name>
    <dbReference type="NCBI Taxonomy" id="38448"/>
    <lineage>
        <taxon>Eukaryota</taxon>
        <taxon>Fungi</taxon>
        <taxon>Dikarya</taxon>
        <taxon>Ascomycota</taxon>
        <taxon>Pezizomycotina</taxon>
        <taxon>Leotiomycetes</taxon>
        <taxon>Helotiales</taxon>
        <taxon>Sclerotiniaceae</taxon>
        <taxon>Monilinia</taxon>
    </lineage>
</organism>
<feature type="compositionally biased region" description="Basic and acidic residues" evidence="1">
    <location>
        <begin position="9"/>
        <end position="22"/>
    </location>
</feature>
<feature type="region of interest" description="Disordered" evidence="1">
    <location>
        <begin position="1"/>
        <end position="54"/>
    </location>
</feature>
<gene>
    <name evidence="2" type="ORF">EYC84_001915</name>
</gene>
<dbReference type="Proteomes" id="UP000322873">
    <property type="component" value="Unassembled WGS sequence"/>
</dbReference>
<dbReference type="EMBL" id="VICG01000005">
    <property type="protein sequence ID" value="KAA8571974.1"/>
    <property type="molecule type" value="Genomic_DNA"/>
</dbReference>
<feature type="compositionally biased region" description="Basic and acidic residues" evidence="1">
    <location>
        <begin position="31"/>
        <end position="54"/>
    </location>
</feature>
<accession>A0A5M9JR42</accession>
<name>A0A5M9JR42_MONFR</name>
<comment type="caution">
    <text evidence="2">The sequence shown here is derived from an EMBL/GenBank/DDBJ whole genome shotgun (WGS) entry which is preliminary data.</text>
</comment>
<evidence type="ECO:0000256" key="1">
    <source>
        <dbReference type="SAM" id="MobiDB-lite"/>
    </source>
</evidence>
<protein>
    <submittedName>
        <fullName evidence="2">Uncharacterized protein</fullName>
    </submittedName>
</protein>
<reference evidence="2 3" key="1">
    <citation type="submission" date="2019-06" db="EMBL/GenBank/DDBJ databases">
        <title>Genome Sequence of the Brown Rot Fungal Pathogen Monilinia fructicola.</title>
        <authorList>
            <person name="De Miccolis Angelini R.M."/>
            <person name="Landi L."/>
            <person name="Abate D."/>
            <person name="Pollastro S."/>
            <person name="Romanazzi G."/>
            <person name="Faretra F."/>
        </authorList>
    </citation>
    <scope>NUCLEOTIDE SEQUENCE [LARGE SCALE GENOMIC DNA]</scope>
    <source>
        <strain evidence="2 3">Mfrc123</strain>
    </source>
</reference>
<evidence type="ECO:0000313" key="2">
    <source>
        <dbReference type="EMBL" id="KAA8571974.1"/>
    </source>
</evidence>